<evidence type="ECO:0000256" key="1">
    <source>
        <dbReference type="SAM" id="MobiDB-lite"/>
    </source>
</evidence>
<reference evidence="3" key="1">
    <citation type="submission" date="2024-07" db="EMBL/GenBank/DDBJ databases">
        <title>Two chromosome-level genome assemblies of Korean endemic species Abeliophyllum distichum and Forsythia ovata (Oleaceae).</title>
        <authorList>
            <person name="Jang H."/>
        </authorList>
    </citation>
    <scope>NUCLEOTIDE SEQUENCE [LARGE SCALE GENOMIC DNA]</scope>
</reference>
<dbReference type="EMBL" id="JBFOLJ010000006">
    <property type="protein sequence ID" value="KAL2528081.1"/>
    <property type="molecule type" value="Genomic_DNA"/>
</dbReference>
<evidence type="ECO:0000313" key="3">
    <source>
        <dbReference type="Proteomes" id="UP001604277"/>
    </source>
</evidence>
<feature type="compositionally biased region" description="Basic and acidic residues" evidence="1">
    <location>
        <begin position="225"/>
        <end position="237"/>
    </location>
</feature>
<dbReference type="Proteomes" id="UP001604277">
    <property type="component" value="Unassembled WGS sequence"/>
</dbReference>
<feature type="region of interest" description="Disordered" evidence="1">
    <location>
        <begin position="93"/>
        <end position="114"/>
    </location>
</feature>
<comment type="caution">
    <text evidence="2">The sequence shown here is derived from an EMBL/GenBank/DDBJ whole genome shotgun (WGS) entry which is preliminary data.</text>
</comment>
<feature type="region of interest" description="Disordered" evidence="1">
    <location>
        <begin position="431"/>
        <end position="527"/>
    </location>
</feature>
<gene>
    <name evidence="2" type="ORF">Fot_20682</name>
</gene>
<dbReference type="PANTHER" id="PTHR34194:SF2">
    <property type="entry name" value="F14J8.16 PROTEIN"/>
    <property type="match status" value="1"/>
</dbReference>
<name>A0ABD1UT04_9LAMI</name>
<feature type="compositionally biased region" description="Basic and acidic residues" evidence="1">
    <location>
        <begin position="269"/>
        <end position="284"/>
    </location>
</feature>
<feature type="region of interest" description="Disordered" evidence="1">
    <location>
        <begin position="222"/>
        <end position="287"/>
    </location>
</feature>
<keyword evidence="3" id="KW-1185">Reference proteome</keyword>
<accession>A0ABD1UT04</accession>
<proteinExistence type="predicted"/>
<dbReference type="PANTHER" id="PTHR34194">
    <property type="entry name" value="F14J8.16 PROTEIN"/>
    <property type="match status" value="1"/>
</dbReference>
<sequence length="527" mass="60619">MAGVVGVFEVEPRPWFLNKILYVSADWLGFWKIAAPVPMLVESDEDWKSKTKDDSHIYNGWNECKQQLKEILDMDEEYKCLMLIALSDAEKSESRKRKRERHNDVGEENESDSVDDPQYELFLSRLKLYEKSYIFEGEKNGVPMVIKYEELGSSKDGCAAKPWKKTKNHTGQKNVFSNEKPSLGDNWATENQVEHEVKARPGKKAKVQKQHNLLPRLNKSGNMKRQHDMQTRCDKKRNVPTRRNVRSTVKIDRDNWGEDVQDAKLSTANEKDSGKTNQKKKDDESASDLEVLETAEFGKEGNCGSVLPSKKFDKCMNEDDFQHPCGYSEFRKQVINILRKPYNREEYDELRQAVKARTTEDSDGDLCTRSKKSYGKSYLNYYPDLQRKLKKFEKDRQKNLNTLRGFFFWLEHITMEGAFKPWKDPECCAVEQENCPPPPPPPPAPHRLGIPSEPGNHPESIAQQENCQPPPPTPPCRRGRKRRTNPSKPGNDHASVAVEQENCSPRRGGARRFSLGGQKLSSQKNLK</sequence>
<dbReference type="AlphaFoldDB" id="A0ABD1UT04"/>
<evidence type="ECO:0000313" key="2">
    <source>
        <dbReference type="EMBL" id="KAL2528081.1"/>
    </source>
</evidence>
<protein>
    <submittedName>
        <fullName evidence="2">Uncharacterized protein</fullName>
    </submittedName>
</protein>
<organism evidence="2 3">
    <name type="scientific">Forsythia ovata</name>
    <dbReference type="NCBI Taxonomy" id="205694"/>
    <lineage>
        <taxon>Eukaryota</taxon>
        <taxon>Viridiplantae</taxon>
        <taxon>Streptophyta</taxon>
        <taxon>Embryophyta</taxon>
        <taxon>Tracheophyta</taxon>
        <taxon>Spermatophyta</taxon>
        <taxon>Magnoliopsida</taxon>
        <taxon>eudicotyledons</taxon>
        <taxon>Gunneridae</taxon>
        <taxon>Pentapetalae</taxon>
        <taxon>asterids</taxon>
        <taxon>lamiids</taxon>
        <taxon>Lamiales</taxon>
        <taxon>Oleaceae</taxon>
        <taxon>Forsythieae</taxon>
        <taxon>Forsythia</taxon>
    </lineage>
</organism>
<feature type="compositionally biased region" description="Pro residues" evidence="1">
    <location>
        <begin position="435"/>
        <end position="445"/>
    </location>
</feature>